<dbReference type="Gene3D" id="3.30.930.30">
    <property type="match status" value="1"/>
</dbReference>
<feature type="domain" description="MobA/MobL protein" evidence="4">
    <location>
        <begin position="37"/>
        <end position="212"/>
    </location>
</feature>
<feature type="region of interest" description="Disordered" evidence="3">
    <location>
        <begin position="319"/>
        <end position="367"/>
    </location>
</feature>
<evidence type="ECO:0000313" key="5">
    <source>
        <dbReference type="EMBL" id="VWD45845.1"/>
    </source>
</evidence>
<proteinExistence type="inferred from homology"/>
<name>A0A6P3AQJ3_BURL3</name>
<dbReference type="EMBL" id="CABVQI010000034">
    <property type="protein sequence ID" value="VWD45845.1"/>
    <property type="molecule type" value="Genomic_DNA"/>
</dbReference>
<keyword evidence="2" id="KW-0184">Conjugation</keyword>
<evidence type="ECO:0000256" key="2">
    <source>
        <dbReference type="ARBA" id="ARBA00022971"/>
    </source>
</evidence>
<dbReference type="AlphaFoldDB" id="A0A6P3AQJ3"/>
<evidence type="ECO:0000259" key="4">
    <source>
        <dbReference type="Pfam" id="PF03389"/>
    </source>
</evidence>
<gene>
    <name evidence="5" type="primary">mobA</name>
    <name evidence="5" type="ORF">BLA18112_07119</name>
</gene>
<evidence type="ECO:0000256" key="1">
    <source>
        <dbReference type="ARBA" id="ARBA00010873"/>
    </source>
</evidence>
<protein>
    <submittedName>
        <fullName evidence="5">Mobilization protein A</fullName>
    </submittedName>
</protein>
<dbReference type="RefSeq" id="WP_217480704.1">
    <property type="nucleotide sequence ID" value="NZ_CABVQI010000034.1"/>
</dbReference>
<sequence>MKVGKAGKASPHAAYISRVGQYANRLERGEVLEAAEAGNMPAWAEHDPQQFWLAADANERTNGTTYREMEIALPRELTPAQRVDLVREFVRQEIGDRHAYQWAIHSPTAADGKEQPHVHLMFSERQRDGIERDPDQYFKRYNAKAPEKGGARKGYGPHAGQTLTRGERAADLKALRGRWQETANAHLHRAGHDARIDMRSYAERGLAMEPEAKQLPSQWRGDGRAKVLELRAARADVRQARRELSALVPNVRAEVIDLETERAQRRGKAEAPSATAQMLREQFEEHVGGQSAAVQDMARQIFEQRVAALQRDAFERRIANKSPADQEKLRAAFNERLARQVGQSKGDEQSERTMQGPRRSGQKGKER</sequence>
<dbReference type="InterPro" id="IPR005053">
    <property type="entry name" value="MobA_MobL"/>
</dbReference>
<organism evidence="5 6">
    <name type="scientific">Burkholderia lata (strain ATCC 17760 / DSM 23089 / LMG 22485 / NCIMB 9086 / R18194 / 383)</name>
    <dbReference type="NCBI Taxonomy" id="482957"/>
    <lineage>
        <taxon>Bacteria</taxon>
        <taxon>Pseudomonadati</taxon>
        <taxon>Pseudomonadota</taxon>
        <taxon>Betaproteobacteria</taxon>
        <taxon>Burkholderiales</taxon>
        <taxon>Burkholderiaceae</taxon>
        <taxon>Burkholderia</taxon>
        <taxon>Burkholderia cepacia complex</taxon>
    </lineage>
</organism>
<dbReference type="Pfam" id="PF03389">
    <property type="entry name" value="MobA_MobL"/>
    <property type="match status" value="1"/>
</dbReference>
<feature type="compositionally biased region" description="Basic and acidic residues" evidence="3">
    <location>
        <begin position="319"/>
        <end position="330"/>
    </location>
</feature>
<reference evidence="5 6" key="1">
    <citation type="submission" date="2019-09" db="EMBL/GenBank/DDBJ databases">
        <authorList>
            <person name="Depoorter E."/>
        </authorList>
    </citation>
    <scope>NUCLEOTIDE SEQUENCE [LARGE SCALE GENOMIC DNA]</scope>
    <source>
        <strain evidence="5">R-18112</strain>
    </source>
</reference>
<feature type="region of interest" description="Disordered" evidence="3">
    <location>
        <begin position="146"/>
        <end position="165"/>
    </location>
</feature>
<dbReference type="Proteomes" id="UP000494274">
    <property type="component" value="Unassembled WGS sequence"/>
</dbReference>
<accession>A0A6P3AQJ3</accession>
<comment type="similarity">
    <text evidence="1">Belongs to the MobA/MobL family.</text>
</comment>
<evidence type="ECO:0000313" key="6">
    <source>
        <dbReference type="Proteomes" id="UP000494274"/>
    </source>
</evidence>
<evidence type="ECO:0000256" key="3">
    <source>
        <dbReference type="SAM" id="MobiDB-lite"/>
    </source>
</evidence>